<evidence type="ECO:0000259" key="1">
    <source>
        <dbReference type="Pfam" id="PF00148"/>
    </source>
</evidence>
<name>A0A7W8FUG0_9FIRM</name>
<dbReference type="PANTHER" id="PTHR42956">
    <property type="entry name" value="NITROGENASE IRON-MOLYBDENUM COFACTOR BIOSYNTHESIS PROTEIN NIFE"/>
    <property type="match status" value="1"/>
</dbReference>
<dbReference type="Gene3D" id="3.40.50.1980">
    <property type="entry name" value="Nitrogenase molybdenum iron protein domain"/>
    <property type="match status" value="2"/>
</dbReference>
<dbReference type="RefSeq" id="WP_183326466.1">
    <property type="nucleotide sequence ID" value="NZ_JACHHK010000001.1"/>
</dbReference>
<dbReference type="InterPro" id="IPR049939">
    <property type="entry name" value="NifE-like"/>
</dbReference>
<evidence type="ECO:0000313" key="3">
    <source>
        <dbReference type="Proteomes" id="UP000539953"/>
    </source>
</evidence>
<keyword evidence="3" id="KW-1185">Reference proteome</keyword>
<gene>
    <name evidence="2" type="ORF">HNQ47_000066</name>
</gene>
<sequence>MKKATKKTVNEAADWAGANSALYELGGLVIVHDASGCNSTYATHDEPRWDQIPSLMFISALTEYDAILGNDQKLIDQVVEAAEELEPRFIALYGSPIATVMGTDFIGIAREIETITGIPAFGLKTSGMNSYIHGASQAYQMLVKRFVKPSDHHTGINLLGVTPLDHYGSAVHLRRFGAAHGMVSCWSMGCIWQEITDAGQAAVNVVVSADGLAAAEEMEERFGIPYCVGVPIGTAGSKAMSELIEHKKGFLHSRKPGHRIVLIGEPVQMHTLAWVLEQRGWDSFRVVSASEQHVGNMVQTEFEEEIAKAAADAEIVIADPLLRPICPPQARFIALPRVAYSGRMYLNEIPDLVEEAGDAWLEANQL</sequence>
<protein>
    <submittedName>
        <fullName evidence="2">Nitrogenase molybdenum-iron protein alpha/beta subunit</fullName>
    </submittedName>
</protein>
<dbReference type="Pfam" id="PF00148">
    <property type="entry name" value="Oxidored_nitro"/>
    <property type="match status" value="1"/>
</dbReference>
<dbReference type="Proteomes" id="UP000539953">
    <property type="component" value="Unassembled WGS sequence"/>
</dbReference>
<dbReference type="EMBL" id="JACHHK010000001">
    <property type="protein sequence ID" value="MBB5182063.1"/>
    <property type="molecule type" value="Genomic_DNA"/>
</dbReference>
<feature type="domain" description="Nitrogenase/oxidoreductase component 1" evidence="1">
    <location>
        <begin position="28"/>
        <end position="242"/>
    </location>
</feature>
<dbReference type="InterPro" id="IPR000510">
    <property type="entry name" value="Nase/OxRdtase_comp1"/>
</dbReference>
<dbReference type="PANTHER" id="PTHR42956:SF1">
    <property type="entry name" value="NITROGENASE IRON-MOLYBDENUM COFACTOR BIOSYNTHESIS PROTEIN NIFE"/>
    <property type="match status" value="1"/>
</dbReference>
<comment type="caution">
    <text evidence="2">The sequence shown here is derived from an EMBL/GenBank/DDBJ whole genome shotgun (WGS) entry which is preliminary data.</text>
</comment>
<organism evidence="2 3">
    <name type="scientific">Catenisphaera adipataccumulans</name>
    <dbReference type="NCBI Taxonomy" id="700500"/>
    <lineage>
        <taxon>Bacteria</taxon>
        <taxon>Bacillati</taxon>
        <taxon>Bacillota</taxon>
        <taxon>Erysipelotrichia</taxon>
        <taxon>Erysipelotrichales</taxon>
        <taxon>Erysipelotrichaceae</taxon>
        <taxon>Catenisphaera</taxon>
    </lineage>
</organism>
<reference evidence="2 3" key="1">
    <citation type="submission" date="2020-08" db="EMBL/GenBank/DDBJ databases">
        <title>Genomic Encyclopedia of Type Strains, Phase IV (KMG-IV): sequencing the most valuable type-strain genomes for metagenomic binning, comparative biology and taxonomic classification.</title>
        <authorList>
            <person name="Goeker M."/>
        </authorList>
    </citation>
    <scope>NUCLEOTIDE SEQUENCE [LARGE SCALE GENOMIC DNA]</scope>
    <source>
        <strain evidence="2 3">DSM 25799</strain>
    </source>
</reference>
<proteinExistence type="predicted"/>
<dbReference type="AlphaFoldDB" id="A0A7W8FUG0"/>
<dbReference type="SUPFAM" id="SSF53807">
    <property type="entry name" value="Helical backbone' metal receptor"/>
    <property type="match status" value="1"/>
</dbReference>
<accession>A0A7W8FUG0</accession>
<dbReference type="GO" id="GO:0016491">
    <property type="term" value="F:oxidoreductase activity"/>
    <property type="evidence" value="ECO:0007669"/>
    <property type="project" value="InterPro"/>
</dbReference>
<evidence type="ECO:0000313" key="2">
    <source>
        <dbReference type="EMBL" id="MBB5182063.1"/>
    </source>
</evidence>